<name>A0A1I8N398_MUSDO</name>
<dbReference type="SMART" id="SM00355">
    <property type="entry name" value="ZnF_C2H2"/>
    <property type="match status" value="3"/>
</dbReference>
<dbReference type="OrthoDB" id="8019573at2759"/>
<dbReference type="PROSITE" id="PS00028">
    <property type="entry name" value="ZINC_FINGER_C2H2_1"/>
    <property type="match status" value="3"/>
</dbReference>
<evidence type="ECO:0000256" key="1">
    <source>
        <dbReference type="ARBA" id="ARBA00004123"/>
    </source>
</evidence>
<keyword evidence="4 7" id="KW-0863">Zinc-finger</keyword>
<dbReference type="RefSeq" id="XP_005176663.1">
    <property type="nucleotide sequence ID" value="XM_005176606.1"/>
</dbReference>
<sequence length="227" mass="26601">MDSYCCPIDNEGNVVATPSIKTEAQTETKSMVSSAGNIISTKQHDVYDKSLKYMVSNSYSDENDVGFMDSCGQPDDDDEAVLNYDDEHTVNKTKTRKGRRHFNPNKAERSYRELYSHLLPLNERTFKRDPFTNSFHCNVCSVQFKMQRNLRRHMLIHTDLRPFQCLFCEKAFKRKDNLQKHFREVHAEKPFKCTDCDKKFFTYKQLDKHLKTNRHKVMANTSHVLGN</sequence>
<evidence type="ECO:0000256" key="4">
    <source>
        <dbReference type="ARBA" id="ARBA00022771"/>
    </source>
</evidence>
<dbReference type="GO" id="GO:0005634">
    <property type="term" value="C:nucleus"/>
    <property type="evidence" value="ECO:0007669"/>
    <property type="project" value="UniProtKB-SubCell"/>
</dbReference>
<dbReference type="VEuPathDB" id="VectorBase:MDOMA2_013713"/>
<dbReference type="FunFam" id="3.30.160.60:FF:000446">
    <property type="entry name" value="Zinc finger protein"/>
    <property type="match status" value="1"/>
</dbReference>
<dbReference type="GO" id="GO:0008270">
    <property type="term" value="F:zinc ion binding"/>
    <property type="evidence" value="ECO:0007669"/>
    <property type="project" value="UniProtKB-KW"/>
</dbReference>
<reference evidence="9" key="1">
    <citation type="submission" date="2020-05" db="UniProtKB">
        <authorList>
            <consortium name="EnsemblMetazoa"/>
        </authorList>
    </citation>
    <scope>IDENTIFICATION</scope>
    <source>
        <strain evidence="9">Aabys</strain>
    </source>
</reference>
<evidence type="ECO:0000256" key="7">
    <source>
        <dbReference type="PROSITE-ProRule" id="PRU00042"/>
    </source>
</evidence>
<feature type="domain" description="C2H2-type" evidence="8">
    <location>
        <begin position="163"/>
        <end position="191"/>
    </location>
</feature>
<evidence type="ECO:0000256" key="3">
    <source>
        <dbReference type="ARBA" id="ARBA00022737"/>
    </source>
</evidence>
<dbReference type="VEuPathDB" id="VectorBase:MDOA011078"/>
<comment type="subcellular location">
    <subcellularLocation>
        <location evidence="1">Nucleus</location>
    </subcellularLocation>
</comment>
<dbReference type="AlphaFoldDB" id="A0A1I8N398"/>
<dbReference type="eggNOG" id="KOG1721">
    <property type="taxonomic scope" value="Eukaryota"/>
</dbReference>
<dbReference type="SUPFAM" id="SSF57667">
    <property type="entry name" value="beta-beta-alpha zinc fingers"/>
    <property type="match status" value="2"/>
</dbReference>
<accession>A0A1I8N398</accession>
<dbReference type="PANTHER" id="PTHR23235">
    <property type="entry name" value="KRUEPPEL-LIKE TRANSCRIPTION FACTOR"/>
    <property type="match status" value="1"/>
</dbReference>
<dbReference type="InterPro" id="IPR036236">
    <property type="entry name" value="Znf_C2H2_sf"/>
</dbReference>
<keyword evidence="2" id="KW-0479">Metal-binding</keyword>
<keyword evidence="3" id="KW-0677">Repeat</keyword>
<dbReference type="FunFam" id="3.30.160.60:FF:000145">
    <property type="entry name" value="Zinc finger protein 574"/>
    <property type="match status" value="1"/>
</dbReference>
<feature type="domain" description="C2H2-type" evidence="8">
    <location>
        <begin position="135"/>
        <end position="162"/>
    </location>
</feature>
<dbReference type="Proteomes" id="UP001652621">
    <property type="component" value="Unplaced"/>
</dbReference>
<reference evidence="11" key="2">
    <citation type="submission" date="2025-04" db="UniProtKB">
        <authorList>
            <consortium name="RefSeq"/>
        </authorList>
    </citation>
    <scope>IDENTIFICATION</scope>
    <source>
        <strain evidence="11">Aabys</strain>
    </source>
</reference>
<keyword evidence="5" id="KW-0862">Zinc</keyword>
<dbReference type="STRING" id="7370.A0A1I8N398"/>
<evidence type="ECO:0000313" key="10">
    <source>
        <dbReference type="Proteomes" id="UP001652621"/>
    </source>
</evidence>
<evidence type="ECO:0000313" key="11">
    <source>
        <dbReference type="RefSeq" id="XP_005176663.1"/>
    </source>
</evidence>
<dbReference type="GeneID" id="101895235"/>
<feature type="domain" description="C2H2-type" evidence="8">
    <location>
        <begin position="191"/>
        <end position="215"/>
    </location>
</feature>
<dbReference type="Gene3D" id="3.30.160.60">
    <property type="entry name" value="Classic Zinc Finger"/>
    <property type="match status" value="3"/>
</dbReference>
<dbReference type="PROSITE" id="PS50157">
    <property type="entry name" value="ZINC_FINGER_C2H2_2"/>
    <property type="match status" value="3"/>
</dbReference>
<proteinExistence type="predicted"/>
<dbReference type="KEGG" id="mde:101895235"/>
<evidence type="ECO:0000256" key="6">
    <source>
        <dbReference type="ARBA" id="ARBA00023242"/>
    </source>
</evidence>
<protein>
    <submittedName>
        <fullName evidence="11">Zinc finger protein 16-like</fullName>
    </submittedName>
</protein>
<gene>
    <name evidence="9" type="primary">101895235</name>
    <name evidence="11" type="synonym">LOC101895235</name>
</gene>
<dbReference type="InterPro" id="IPR013087">
    <property type="entry name" value="Znf_C2H2_type"/>
</dbReference>
<evidence type="ECO:0000256" key="5">
    <source>
        <dbReference type="ARBA" id="ARBA00022833"/>
    </source>
</evidence>
<keyword evidence="10" id="KW-1185">Reference proteome</keyword>
<dbReference type="Pfam" id="PF00096">
    <property type="entry name" value="zf-C2H2"/>
    <property type="match status" value="3"/>
</dbReference>
<evidence type="ECO:0000256" key="2">
    <source>
        <dbReference type="ARBA" id="ARBA00022723"/>
    </source>
</evidence>
<evidence type="ECO:0000313" key="9">
    <source>
        <dbReference type="EnsemblMetazoa" id="MDOA011078-PA"/>
    </source>
</evidence>
<keyword evidence="6" id="KW-0539">Nucleus</keyword>
<dbReference type="EnsemblMetazoa" id="MDOA011078-RA">
    <property type="protein sequence ID" value="MDOA011078-PA"/>
    <property type="gene ID" value="MDOA011078"/>
</dbReference>
<organism evidence="9">
    <name type="scientific">Musca domestica</name>
    <name type="common">House fly</name>
    <dbReference type="NCBI Taxonomy" id="7370"/>
    <lineage>
        <taxon>Eukaryota</taxon>
        <taxon>Metazoa</taxon>
        <taxon>Ecdysozoa</taxon>
        <taxon>Arthropoda</taxon>
        <taxon>Hexapoda</taxon>
        <taxon>Insecta</taxon>
        <taxon>Pterygota</taxon>
        <taxon>Neoptera</taxon>
        <taxon>Endopterygota</taxon>
        <taxon>Diptera</taxon>
        <taxon>Brachycera</taxon>
        <taxon>Muscomorpha</taxon>
        <taxon>Muscoidea</taxon>
        <taxon>Muscidae</taxon>
        <taxon>Musca</taxon>
    </lineage>
</organism>
<evidence type="ECO:0000259" key="8">
    <source>
        <dbReference type="PROSITE" id="PS50157"/>
    </source>
</evidence>